<gene>
    <name evidence="2" type="ORF">BLNAU_11254</name>
</gene>
<sequence length="166" mass="18425">MNRQWTRNTPHRARCQLAGRSTIQTLSLIRIGFWRCYPHSHFRSIRLPPSSKPSVPSRPPTQSTTPKASQLDGMMKIESTDLAQSGSRSFYVTSSDLHQELMERSKSVNHPLQLSSFAAPSSEKSNLRNSISTTTTDRADGFSALGCAAPHSANHLSSQPTFTRKI</sequence>
<dbReference type="Proteomes" id="UP001281761">
    <property type="component" value="Unassembled WGS sequence"/>
</dbReference>
<name>A0ABQ9XP89_9EUKA</name>
<proteinExistence type="predicted"/>
<keyword evidence="3" id="KW-1185">Reference proteome</keyword>
<accession>A0ABQ9XP89</accession>
<comment type="caution">
    <text evidence="2">The sequence shown here is derived from an EMBL/GenBank/DDBJ whole genome shotgun (WGS) entry which is preliminary data.</text>
</comment>
<reference evidence="2 3" key="1">
    <citation type="journal article" date="2022" name="bioRxiv">
        <title>Genomics of Preaxostyla Flagellates Illuminates Evolutionary Transitions and the Path Towards Mitochondrial Loss.</title>
        <authorList>
            <person name="Novak L.V.F."/>
            <person name="Treitli S.C."/>
            <person name="Pyrih J."/>
            <person name="Halakuc P."/>
            <person name="Pipaliya S.V."/>
            <person name="Vacek V."/>
            <person name="Brzon O."/>
            <person name="Soukal P."/>
            <person name="Eme L."/>
            <person name="Dacks J.B."/>
            <person name="Karnkowska A."/>
            <person name="Elias M."/>
            <person name="Hampl V."/>
        </authorList>
    </citation>
    <scope>NUCLEOTIDE SEQUENCE [LARGE SCALE GENOMIC DNA]</scope>
    <source>
        <strain evidence="2">NAU3</strain>
        <tissue evidence="2">Gut</tissue>
    </source>
</reference>
<dbReference type="EMBL" id="JARBJD010000086">
    <property type="protein sequence ID" value="KAK2953851.1"/>
    <property type="molecule type" value="Genomic_DNA"/>
</dbReference>
<evidence type="ECO:0000313" key="3">
    <source>
        <dbReference type="Proteomes" id="UP001281761"/>
    </source>
</evidence>
<evidence type="ECO:0000256" key="1">
    <source>
        <dbReference type="SAM" id="MobiDB-lite"/>
    </source>
</evidence>
<evidence type="ECO:0000313" key="2">
    <source>
        <dbReference type="EMBL" id="KAK2953851.1"/>
    </source>
</evidence>
<protein>
    <submittedName>
        <fullName evidence="2">Uncharacterized protein</fullName>
    </submittedName>
</protein>
<feature type="region of interest" description="Disordered" evidence="1">
    <location>
        <begin position="46"/>
        <end position="88"/>
    </location>
</feature>
<organism evidence="2 3">
    <name type="scientific">Blattamonas nauphoetae</name>
    <dbReference type="NCBI Taxonomy" id="2049346"/>
    <lineage>
        <taxon>Eukaryota</taxon>
        <taxon>Metamonada</taxon>
        <taxon>Preaxostyla</taxon>
        <taxon>Oxymonadida</taxon>
        <taxon>Blattamonas</taxon>
    </lineage>
</organism>